<dbReference type="EMBL" id="AAUW01000009">
    <property type="protein sequence ID" value="EAV43699.1"/>
    <property type="molecule type" value="Genomic_DNA"/>
</dbReference>
<evidence type="ECO:0000313" key="5">
    <source>
        <dbReference type="Proteomes" id="UP000004848"/>
    </source>
</evidence>
<dbReference type="InterPro" id="IPR029044">
    <property type="entry name" value="Nucleotide-diphossugar_trans"/>
</dbReference>
<reference evidence="4 5" key="1">
    <citation type="submission" date="2006-05" db="EMBL/GenBank/DDBJ databases">
        <authorList>
            <person name="King G."/>
            <person name="Ferriera S."/>
            <person name="Johnson J."/>
            <person name="Kravitz S."/>
            <person name="Beeson K."/>
            <person name="Sutton G."/>
            <person name="Rogers Y.-H."/>
            <person name="Friedman R."/>
            <person name="Frazier M."/>
            <person name="Venter J.C."/>
        </authorList>
    </citation>
    <scope>NUCLEOTIDE SEQUENCE [LARGE SCALE GENOMIC DNA]</scope>
    <source>
        <strain evidence="5">ATCC 25650 / DSM 13394 / JCM 20685 / NBRC 16684 / NCIMB 2208 / IAM 12614 / B1</strain>
    </source>
</reference>
<keyword evidence="2" id="KW-0548">Nucleotidyltransferase</keyword>
<dbReference type="Pfam" id="PF00483">
    <property type="entry name" value="NTP_transferase"/>
    <property type="match status" value="1"/>
</dbReference>
<sequence length="246" mass="27121">MKMTDKRFRPSKAMILAAGLGKRMRPLTATTPKPLIEVNGQALIDHGMDRLAAAGVKSCVVNVHYLADLVEVHVRRRPDMEILISDEREQLLETGGGIQKALPLLGEEPFFQLNADTCYWIEGVKPNLEHMIEAWDESRMDALLLVAETVKAVGYSGRGDFDMAKDGALTRRLEKGVTPFAYAGATILHPRLFEGAPDGPFSMNSLFDKAIEAGRLYGVQMEGLWLHIGTPDAIRDAEYAVRESAA</sequence>
<dbReference type="eggNOG" id="COG1208">
    <property type="taxonomic scope" value="Bacteria"/>
</dbReference>
<dbReference type="CDD" id="cd06422">
    <property type="entry name" value="NTP_transferase_like_1"/>
    <property type="match status" value="1"/>
</dbReference>
<dbReference type="PANTHER" id="PTHR43584">
    <property type="entry name" value="NUCLEOTIDYL TRANSFERASE"/>
    <property type="match status" value="1"/>
</dbReference>
<dbReference type="InterPro" id="IPR050065">
    <property type="entry name" value="GlmU-like"/>
</dbReference>
<name>A0NUU7_ROSAI</name>
<evidence type="ECO:0000256" key="2">
    <source>
        <dbReference type="ARBA" id="ARBA00022695"/>
    </source>
</evidence>
<evidence type="ECO:0000259" key="3">
    <source>
        <dbReference type="Pfam" id="PF00483"/>
    </source>
</evidence>
<organism evidence="4 5">
    <name type="scientific">Roseibium aggregatum (strain ATCC 25650 / DSM 13394 / JCM 20685 / NBRC 16684 / NCIMB 2208 / IAM 12614 / B1)</name>
    <name type="common">Stappia aggregata</name>
    <dbReference type="NCBI Taxonomy" id="384765"/>
    <lineage>
        <taxon>Bacteria</taxon>
        <taxon>Pseudomonadati</taxon>
        <taxon>Pseudomonadota</taxon>
        <taxon>Alphaproteobacteria</taxon>
        <taxon>Hyphomicrobiales</taxon>
        <taxon>Stappiaceae</taxon>
        <taxon>Roseibium</taxon>
    </lineage>
</organism>
<dbReference type="Proteomes" id="UP000004848">
    <property type="component" value="Unassembled WGS sequence"/>
</dbReference>
<dbReference type="PANTHER" id="PTHR43584:SF8">
    <property type="entry name" value="N-ACETYLMURAMATE ALPHA-1-PHOSPHATE URIDYLYLTRANSFERASE"/>
    <property type="match status" value="1"/>
</dbReference>
<dbReference type="GO" id="GO:0016779">
    <property type="term" value="F:nucleotidyltransferase activity"/>
    <property type="evidence" value="ECO:0007669"/>
    <property type="project" value="UniProtKB-KW"/>
</dbReference>
<accession>A0NUU7</accession>
<dbReference type="Gene3D" id="3.90.550.10">
    <property type="entry name" value="Spore Coat Polysaccharide Biosynthesis Protein SpsA, Chain A"/>
    <property type="match status" value="1"/>
</dbReference>
<protein>
    <submittedName>
        <fullName evidence="4">Nucleotidyl transferase</fullName>
    </submittedName>
</protein>
<comment type="caution">
    <text evidence="4">The sequence shown here is derived from an EMBL/GenBank/DDBJ whole genome shotgun (WGS) entry which is preliminary data.</text>
</comment>
<proteinExistence type="predicted"/>
<keyword evidence="1 4" id="KW-0808">Transferase</keyword>
<dbReference type="SUPFAM" id="SSF53448">
    <property type="entry name" value="Nucleotide-diphospho-sugar transferases"/>
    <property type="match status" value="1"/>
</dbReference>
<evidence type="ECO:0000256" key="1">
    <source>
        <dbReference type="ARBA" id="ARBA00022679"/>
    </source>
</evidence>
<evidence type="ECO:0000313" key="4">
    <source>
        <dbReference type="EMBL" id="EAV43699.1"/>
    </source>
</evidence>
<feature type="domain" description="Nucleotidyl transferase" evidence="3">
    <location>
        <begin position="12"/>
        <end position="242"/>
    </location>
</feature>
<gene>
    <name evidence="4" type="ORF">SIAM614_03441</name>
</gene>
<dbReference type="InterPro" id="IPR005835">
    <property type="entry name" value="NTP_transferase_dom"/>
</dbReference>
<dbReference type="AlphaFoldDB" id="A0NUU7"/>